<evidence type="ECO:0000256" key="2">
    <source>
        <dbReference type="ARBA" id="ARBA00012438"/>
    </source>
</evidence>
<evidence type="ECO:0000256" key="9">
    <source>
        <dbReference type="SAM" id="Phobius"/>
    </source>
</evidence>
<sequence length="689" mass="72668">MHGLLEYLPRGNTLDGKAWQRRHHLLEWVVLLHVPGMLALGLYLGRPALAVGLTLIGPVLAVVLGHLIPHRRLASFFVTGGLVYCSAALVGLTEGTIEAHFHFFIIIGFIALYQDWVPFLWNVVFTVFSHGIGTVWFGGLIFSHPAGQANPWLWSLIHGLGVFAACVGVVIFWRITEDEQTEKEALGKQLITADAEIGRRRFASEMLVNLARRNQSMLYRQLDIINQLEEKEQDPDALAELFRLDHLATRVRRNAESLLVLAGEQPPRTWSAPVPLRDVIRAAIAETEDLDRVVYAVDDRAAVAGHTVADLTHLLAELTENAVRFSPPETAVTIRARPNPQDEGGQLLTVEDWGVGMPAGDMAEANELLSQPPEVDLAVSQRLGFHVVARLAVRHGIKVSLTATPGSGVTAVVVLPAALFTAGHAEPIAAMAATAPVPVPAVRPAGAVGRGTHAAAPGAPARVTTSEPGWAGAAAGNGGSAAPTATMPRPEPAAGATWMSSQASPPAGESELPGDAGNDWTGWWNPSADGHSGPGPVPGGPGPAPAAPLGSADGTPAARPGNGGPAGPAETAPVARSGEQPPSRHSIPRPRSEARPVPRPQPRPHDPPSPRPSVSAPGGFGLRRRVPQSHLAPELRQPEPESAPVAAQPPSTEAATALSRYQAHRQAARALVDPEADGEPAAPEENKQP</sequence>
<feature type="transmembrane region" description="Helical" evidence="9">
    <location>
        <begin position="25"/>
        <end position="43"/>
    </location>
</feature>
<dbReference type="GO" id="GO:0004673">
    <property type="term" value="F:protein histidine kinase activity"/>
    <property type="evidence" value="ECO:0007669"/>
    <property type="project" value="UniProtKB-EC"/>
</dbReference>
<keyword evidence="4" id="KW-0808">Transferase</keyword>
<dbReference type="InterPro" id="IPR003594">
    <property type="entry name" value="HATPase_dom"/>
</dbReference>
<keyword evidence="7 9" id="KW-1133">Transmembrane helix</keyword>
<evidence type="ECO:0000259" key="10">
    <source>
        <dbReference type="PROSITE" id="PS50109"/>
    </source>
</evidence>
<proteinExistence type="predicted"/>
<protein>
    <recommendedName>
        <fullName evidence="2">histidine kinase</fullName>
        <ecNumber evidence="2">2.7.13.3</ecNumber>
    </recommendedName>
</protein>
<organism evidence="11 12">
    <name type="scientific">Pseudonocardia bannensis</name>
    <dbReference type="NCBI Taxonomy" id="630973"/>
    <lineage>
        <taxon>Bacteria</taxon>
        <taxon>Bacillati</taxon>
        <taxon>Actinomycetota</taxon>
        <taxon>Actinomycetes</taxon>
        <taxon>Pseudonocardiales</taxon>
        <taxon>Pseudonocardiaceae</taxon>
        <taxon>Pseudonocardia</taxon>
    </lineage>
</organism>
<evidence type="ECO:0000313" key="11">
    <source>
        <dbReference type="EMBL" id="NMH94619.1"/>
    </source>
</evidence>
<keyword evidence="9" id="KW-0472">Membrane</keyword>
<feature type="transmembrane region" description="Helical" evidence="9">
    <location>
        <begin position="152"/>
        <end position="173"/>
    </location>
</feature>
<comment type="catalytic activity">
    <reaction evidence="1">
        <text>ATP + protein L-histidine = ADP + protein N-phospho-L-histidine.</text>
        <dbReference type="EC" id="2.7.13.3"/>
    </reaction>
</comment>
<dbReference type="AlphaFoldDB" id="A0A848DQ29"/>
<evidence type="ECO:0000256" key="8">
    <source>
        <dbReference type="SAM" id="MobiDB-lite"/>
    </source>
</evidence>
<dbReference type="SUPFAM" id="SSF55874">
    <property type="entry name" value="ATPase domain of HSP90 chaperone/DNA topoisomerase II/histidine kinase"/>
    <property type="match status" value="1"/>
</dbReference>
<dbReference type="Proteomes" id="UP000586918">
    <property type="component" value="Unassembled WGS sequence"/>
</dbReference>
<dbReference type="PROSITE" id="PS50109">
    <property type="entry name" value="HIS_KIN"/>
    <property type="match status" value="1"/>
</dbReference>
<dbReference type="GO" id="GO:0005886">
    <property type="term" value="C:plasma membrane"/>
    <property type="evidence" value="ECO:0007669"/>
    <property type="project" value="TreeGrafter"/>
</dbReference>
<feature type="transmembrane region" description="Helical" evidence="9">
    <location>
        <begin position="73"/>
        <end position="93"/>
    </location>
</feature>
<dbReference type="PANTHER" id="PTHR45436">
    <property type="entry name" value="SENSOR HISTIDINE KINASE YKOH"/>
    <property type="match status" value="1"/>
</dbReference>
<comment type="caution">
    <text evidence="11">The sequence shown here is derived from an EMBL/GenBank/DDBJ whole genome shotgun (WGS) entry which is preliminary data.</text>
</comment>
<gene>
    <name evidence="11" type="ORF">HF519_24205</name>
</gene>
<evidence type="ECO:0000313" key="12">
    <source>
        <dbReference type="Proteomes" id="UP000586918"/>
    </source>
</evidence>
<name>A0A848DQ29_9PSEU</name>
<feature type="transmembrane region" description="Helical" evidence="9">
    <location>
        <begin position="123"/>
        <end position="146"/>
    </location>
</feature>
<accession>A0A848DQ29</accession>
<feature type="compositionally biased region" description="Low complexity" evidence="8">
    <location>
        <begin position="547"/>
        <end position="560"/>
    </location>
</feature>
<dbReference type="SMART" id="SM00387">
    <property type="entry name" value="HATPase_c"/>
    <property type="match status" value="1"/>
</dbReference>
<reference evidence="11 12" key="1">
    <citation type="submission" date="2020-04" db="EMBL/GenBank/DDBJ databases">
        <authorList>
            <person name="Klaysubun C."/>
            <person name="Duangmal K."/>
            <person name="Lipun K."/>
        </authorList>
    </citation>
    <scope>NUCLEOTIDE SEQUENCE [LARGE SCALE GENOMIC DNA]</scope>
    <source>
        <strain evidence="11 12">DSM 45300</strain>
    </source>
</reference>
<dbReference type="EC" id="2.7.13.3" evidence="2"/>
<feature type="transmembrane region" description="Helical" evidence="9">
    <location>
        <begin position="49"/>
        <end position="68"/>
    </location>
</feature>
<evidence type="ECO:0000256" key="1">
    <source>
        <dbReference type="ARBA" id="ARBA00000085"/>
    </source>
</evidence>
<evidence type="ECO:0000256" key="3">
    <source>
        <dbReference type="ARBA" id="ARBA00022553"/>
    </source>
</evidence>
<dbReference type="RefSeq" id="WP_169415301.1">
    <property type="nucleotide sequence ID" value="NZ_JAAXKZ010000122.1"/>
</dbReference>
<dbReference type="PANTHER" id="PTHR45436:SF5">
    <property type="entry name" value="SENSOR HISTIDINE KINASE TRCS"/>
    <property type="match status" value="1"/>
</dbReference>
<feature type="transmembrane region" description="Helical" evidence="9">
    <location>
        <begin position="99"/>
        <end position="116"/>
    </location>
</feature>
<evidence type="ECO:0000256" key="6">
    <source>
        <dbReference type="ARBA" id="ARBA00022777"/>
    </source>
</evidence>
<feature type="region of interest" description="Disordered" evidence="8">
    <location>
        <begin position="449"/>
        <end position="689"/>
    </location>
</feature>
<feature type="compositionally biased region" description="Low complexity" evidence="8">
    <location>
        <begin position="469"/>
        <end position="485"/>
    </location>
</feature>
<dbReference type="EMBL" id="JAAXKZ010000122">
    <property type="protein sequence ID" value="NMH94619.1"/>
    <property type="molecule type" value="Genomic_DNA"/>
</dbReference>
<keyword evidence="5 9" id="KW-0812">Transmembrane</keyword>
<evidence type="ECO:0000256" key="7">
    <source>
        <dbReference type="ARBA" id="ARBA00022989"/>
    </source>
</evidence>
<dbReference type="Gene3D" id="3.30.565.10">
    <property type="entry name" value="Histidine kinase-like ATPase, C-terminal domain"/>
    <property type="match status" value="1"/>
</dbReference>
<keyword evidence="6" id="KW-0418">Kinase</keyword>
<feature type="domain" description="Histidine kinase" evidence="10">
    <location>
        <begin position="311"/>
        <end position="419"/>
    </location>
</feature>
<feature type="compositionally biased region" description="Pro residues" evidence="8">
    <location>
        <begin position="535"/>
        <end position="546"/>
    </location>
</feature>
<evidence type="ECO:0000256" key="4">
    <source>
        <dbReference type="ARBA" id="ARBA00022679"/>
    </source>
</evidence>
<dbReference type="InterPro" id="IPR036890">
    <property type="entry name" value="HATPase_C_sf"/>
</dbReference>
<dbReference type="Pfam" id="PF02518">
    <property type="entry name" value="HATPase_c"/>
    <property type="match status" value="1"/>
</dbReference>
<keyword evidence="12" id="KW-1185">Reference proteome</keyword>
<evidence type="ECO:0000256" key="5">
    <source>
        <dbReference type="ARBA" id="ARBA00022692"/>
    </source>
</evidence>
<dbReference type="InterPro" id="IPR050428">
    <property type="entry name" value="TCS_sensor_his_kinase"/>
</dbReference>
<dbReference type="GO" id="GO:0000160">
    <property type="term" value="P:phosphorelay signal transduction system"/>
    <property type="evidence" value="ECO:0007669"/>
    <property type="project" value="TreeGrafter"/>
</dbReference>
<keyword evidence="3" id="KW-0597">Phosphoprotein</keyword>
<dbReference type="InterPro" id="IPR005467">
    <property type="entry name" value="His_kinase_dom"/>
</dbReference>